<evidence type="ECO:0000256" key="1">
    <source>
        <dbReference type="SAM" id="MobiDB-lite"/>
    </source>
</evidence>
<dbReference type="EMBL" id="JAFEUZ010000031">
    <property type="protein sequence ID" value="KAG5471499.1"/>
    <property type="molecule type" value="Genomic_DNA"/>
</dbReference>
<evidence type="ECO:0000313" key="2">
    <source>
        <dbReference type="EMBL" id="KAG5471499.1"/>
    </source>
</evidence>
<reference evidence="3" key="1">
    <citation type="journal article" date="2021" name="Microbiol. Resour. Announc.">
        <title>LGAAP: Leishmaniinae Genome Assembly and Annotation Pipeline.</title>
        <authorList>
            <person name="Almutairi H."/>
            <person name="Urbaniak M.D."/>
            <person name="Bates M.D."/>
            <person name="Jariyapan N."/>
            <person name="Kwakye-Nuako G."/>
            <person name="Thomaz-Soccol V."/>
            <person name="Al-Salem W.S."/>
            <person name="Dillon R.J."/>
            <person name="Bates P.A."/>
            <person name="Gatherer D."/>
        </authorList>
    </citation>
    <scope>NUCLEOTIDE SEQUENCE [LARGE SCALE GENOMIC DNA]</scope>
</reference>
<feature type="compositionally biased region" description="Basic and acidic residues" evidence="1">
    <location>
        <begin position="211"/>
        <end position="227"/>
    </location>
</feature>
<dbReference type="Proteomes" id="UP000673552">
    <property type="component" value="Unassembled WGS sequence"/>
</dbReference>
<gene>
    <name evidence="2" type="ORF">LSCM1_01592</name>
</gene>
<comment type="caution">
    <text evidence="2">The sequence shown here is derived from an EMBL/GenBank/DDBJ whole genome shotgun (WGS) entry which is preliminary data.</text>
</comment>
<name>A0A836KCP3_9TRYP</name>
<dbReference type="KEGG" id="lmat:92511706"/>
<feature type="region of interest" description="Disordered" evidence="1">
    <location>
        <begin position="1"/>
        <end position="30"/>
    </location>
</feature>
<dbReference type="RefSeq" id="XP_067176473.1">
    <property type="nucleotide sequence ID" value="XM_067319194.1"/>
</dbReference>
<evidence type="ECO:0000313" key="3">
    <source>
        <dbReference type="Proteomes" id="UP000673552"/>
    </source>
</evidence>
<keyword evidence="3" id="KW-1185">Reference proteome</keyword>
<feature type="compositionally biased region" description="Basic and acidic residues" evidence="1">
    <location>
        <begin position="254"/>
        <end position="266"/>
    </location>
</feature>
<proteinExistence type="predicted"/>
<dbReference type="GeneID" id="92511706"/>
<organism evidence="2 3">
    <name type="scientific">Leishmania martiniquensis</name>
    <dbReference type="NCBI Taxonomy" id="1580590"/>
    <lineage>
        <taxon>Eukaryota</taxon>
        <taxon>Discoba</taxon>
        <taxon>Euglenozoa</taxon>
        <taxon>Kinetoplastea</taxon>
        <taxon>Metakinetoplastina</taxon>
        <taxon>Trypanosomatida</taxon>
        <taxon>Trypanosomatidae</taxon>
        <taxon>Leishmaniinae</taxon>
        <taxon>Leishmania</taxon>
    </lineage>
</organism>
<dbReference type="AlphaFoldDB" id="A0A836KCP3"/>
<sequence>MREQAAYDADDRRLPHATGKPEPAAMANAYNGKATAGARANGAAATPYASALETQWSAERPSHERLIDSPVVAEGAAWESQEAWKKRPAKVQAQDAEVQGDAVPAGSSQVRMTIPQAVGGRSHSSEAEPRRSGACVFVRMPEEVRRRRARSRESLLNGARSKSGESGAPFTSDSAATQPAAENAGNYNPATKASPAAARGAMTDTATEAGNPEHVDGSSTEHEEAQENHWNASATGAHGEATPNAGASVLAASKNDKEKSRCCTVM</sequence>
<feature type="compositionally biased region" description="Basic and acidic residues" evidence="1">
    <location>
        <begin position="1"/>
        <end position="14"/>
    </location>
</feature>
<feature type="region of interest" description="Disordered" evidence="1">
    <location>
        <begin position="144"/>
        <end position="266"/>
    </location>
</feature>
<protein>
    <submittedName>
        <fullName evidence="2">Uncharacterized protein</fullName>
    </submittedName>
</protein>
<reference evidence="3" key="2">
    <citation type="journal article" date="2021" name="Sci. Data">
        <title>Chromosome-scale genome sequencing, assembly and annotation of six genomes from subfamily Leishmaniinae.</title>
        <authorList>
            <person name="Almutairi H."/>
            <person name="Urbaniak M.D."/>
            <person name="Bates M.D."/>
            <person name="Jariyapan N."/>
            <person name="Kwakye-Nuako G."/>
            <person name="Thomaz Soccol V."/>
            <person name="Al-Salem W.S."/>
            <person name="Dillon R.J."/>
            <person name="Bates P.A."/>
            <person name="Gatherer D."/>
        </authorList>
    </citation>
    <scope>NUCLEOTIDE SEQUENCE [LARGE SCALE GENOMIC DNA]</scope>
</reference>
<accession>A0A836KCP3</accession>
<feature type="region of interest" description="Disordered" evidence="1">
    <location>
        <begin position="86"/>
        <end position="111"/>
    </location>
</feature>